<dbReference type="PANTHER" id="PTHR30055">
    <property type="entry name" value="HTH-TYPE TRANSCRIPTIONAL REGULATOR RUTR"/>
    <property type="match status" value="1"/>
</dbReference>
<proteinExistence type="predicted"/>
<keyword evidence="5" id="KW-1185">Reference proteome</keyword>
<dbReference type="InterPro" id="IPR001647">
    <property type="entry name" value="HTH_TetR"/>
</dbReference>
<evidence type="ECO:0000313" key="4">
    <source>
        <dbReference type="EMBL" id="MCZ4298202.1"/>
    </source>
</evidence>
<comment type="caution">
    <text evidence="4">The sequence shown here is derived from an EMBL/GenBank/DDBJ whole genome shotgun (WGS) entry which is preliminary data.</text>
</comment>
<dbReference type="PANTHER" id="PTHR30055:SF226">
    <property type="entry name" value="HTH-TYPE TRANSCRIPTIONAL REGULATOR PKSA"/>
    <property type="match status" value="1"/>
</dbReference>
<dbReference type="Gene3D" id="1.10.357.10">
    <property type="entry name" value="Tetracycline Repressor, domain 2"/>
    <property type="match status" value="1"/>
</dbReference>
<name>A0ABT4LVP7_9PROT</name>
<feature type="domain" description="HTH tetR-type" evidence="3">
    <location>
        <begin position="15"/>
        <end position="75"/>
    </location>
</feature>
<dbReference type="Pfam" id="PF00440">
    <property type="entry name" value="TetR_N"/>
    <property type="match status" value="1"/>
</dbReference>
<dbReference type="InterPro" id="IPR009057">
    <property type="entry name" value="Homeodomain-like_sf"/>
</dbReference>
<accession>A0ABT4LVP7</accession>
<sequence length="203" mass="23235">MAGTTSTEDENSSIEESRTLVVEAALRCFKRLGPQKTSMSDIAHDAGISRKTIYRLFNDRPTLVNEVLFKLLRGMSSKAKKALEKYSNFKDAIIEGSIEHIKIGQKEELLQAIVKTETNYMVEHFLVQGNEKIRNEMVKIWSPIFQLGRSEGLLRTDLSDDRLAELIQNVHSLARIREDRTDEAQRAFLEDLLWAAITNRRPD</sequence>
<dbReference type="EMBL" id="JAPWGW010000002">
    <property type="protein sequence ID" value="MCZ4298202.1"/>
    <property type="molecule type" value="Genomic_DNA"/>
</dbReference>
<dbReference type="SUPFAM" id="SSF46689">
    <property type="entry name" value="Homeodomain-like"/>
    <property type="match status" value="1"/>
</dbReference>
<protein>
    <submittedName>
        <fullName evidence="4">TetR/AcrR family transcriptional regulator</fullName>
    </submittedName>
</protein>
<evidence type="ECO:0000313" key="5">
    <source>
        <dbReference type="Proteomes" id="UP001083770"/>
    </source>
</evidence>
<feature type="DNA-binding region" description="H-T-H motif" evidence="2">
    <location>
        <begin position="38"/>
        <end position="57"/>
    </location>
</feature>
<organism evidence="4 5">
    <name type="scientific">Henriciella marina</name>
    <dbReference type="NCBI Taxonomy" id="453851"/>
    <lineage>
        <taxon>Bacteria</taxon>
        <taxon>Pseudomonadati</taxon>
        <taxon>Pseudomonadota</taxon>
        <taxon>Alphaproteobacteria</taxon>
        <taxon>Hyphomonadales</taxon>
        <taxon>Hyphomonadaceae</taxon>
        <taxon>Henriciella</taxon>
    </lineage>
</organism>
<gene>
    <name evidence="4" type="ORF">O4G74_09040</name>
</gene>
<dbReference type="PROSITE" id="PS50977">
    <property type="entry name" value="HTH_TETR_2"/>
    <property type="match status" value="1"/>
</dbReference>
<evidence type="ECO:0000256" key="1">
    <source>
        <dbReference type="ARBA" id="ARBA00023125"/>
    </source>
</evidence>
<evidence type="ECO:0000259" key="3">
    <source>
        <dbReference type="PROSITE" id="PS50977"/>
    </source>
</evidence>
<evidence type="ECO:0000256" key="2">
    <source>
        <dbReference type="PROSITE-ProRule" id="PRU00335"/>
    </source>
</evidence>
<dbReference type="RefSeq" id="WP_269402316.1">
    <property type="nucleotide sequence ID" value="NZ_JAPWGW010000002.1"/>
</dbReference>
<reference evidence="4" key="1">
    <citation type="submission" date="2022-12" db="EMBL/GenBank/DDBJ databases">
        <title>Bacterial isolates from different developmental stages of Nematostella vectensis.</title>
        <authorList>
            <person name="Fraune S."/>
        </authorList>
    </citation>
    <scope>NUCLEOTIDE SEQUENCE</scope>
    <source>
        <strain evidence="4">G21632-S1</strain>
    </source>
</reference>
<dbReference type="InterPro" id="IPR050109">
    <property type="entry name" value="HTH-type_TetR-like_transc_reg"/>
</dbReference>
<dbReference type="Proteomes" id="UP001083770">
    <property type="component" value="Unassembled WGS sequence"/>
</dbReference>
<keyword evidence="1 2" id="KW-0238">DNA-binding</keyword>